<dbReference type="GO" id="GO:0016887">
    <property type="term" value="F:ATP hydrolysis activity"/>
    <property type="evidence" value="ECO:0007669"/>
    <property type="project" value="InterPro"/>
</dbReference>
<dbReference type="InterPro" id="IPR050166">
    <property type="entry name" value="ABC_transporter_ATP-bind"/>
</dbReference>
<keyword evidence="7" id="KW-1185">Reference proteome</keyword>
<dbReference type="InterPro" id="IPR003593">
    <property type="entry name" value="AAA+_ATPase"/>
</dbReference>
<dbReference type="InterPro" id="IPR003439">
    <property type="entry name" value="ABC_transporter-like_ATP-bd"/>
</dbReference>
<dbReference type="SMART" id="SM00382">
    <property type="entry name" value="AAA"/>
    <property type="match status" value="1"/>
</dbReference>
<dbReference type="EMBL" id="JACIEM010000001">
    <property type="protein sequence ID" value="MBB4002153.1"/>
    <property type="molecule type" value="Genomic_DNA"/>
</dbReference>
<dbReference type="InterPro" id="IPR027417">
    <property type="entry name" value="P-loop_NTPase"/>
</dbReference>
<feature type="domain" description="ABC transporter" evidence="5">
    <location>
        <begin position="17"/>
        <end position="248"/>
    </location>
</feature>
<dbReference type="PROSITE" id="PS50893">
    <property type="entry name" value="ABC_TRANSPORTER_2"/>
    <property type="match status" value="1"/>
</dbReference>
<evidence type="ECO:0000313" key="6">
    <source>
        <dbReference type="EMBL" id="MBB4002153.1"/>
    </source>
</evidence>
<evidence type="ECO:0000256" key="2">
    <source>
        <dbReference type="ARBA" id="ARBA00022448"/>
    </source>
</evidence>
<dbReference type="Proteomes" id="UP000588647">
    <property type="component" value="Unassembled WGS sequence"/>
</dbReference>
<organism evidence="6 7">
    <name type="scientific">Aurantimonas endophytica</name>
    <dbReference type="NCBI Taxonomy" id="1522175"/>
    <lineage>
        <taxon>Bacteria</taxon>
        <taxon>Pseudomonadati</taxon>
        <taxon>Pseudomonadota</taxon>
        <taxon>Alphaproteobacteria</taxon>
        <taxon>Hyphomicrobiales</taxon>
        <taxon>Aurantimonadaceae</taxon>
        <taxon>Aurantimonas</taxon>
    </lineage>
</organism>
<evidence type="ECO:0000256" key="4">
    <source>
        <dbReference type="ARBA" id="ARBA00022840"/>
    </source>
</evidence>
<dbReference type="PANTHER" id="PTHR42788:SF10">
    <property type="entry name" value="ABC TRANSPORTER ATP-BINDING PROTEIN"/>
    <property type="match status" value="1"/>
</dbReference>
<keyword evidence="3" id="KW-0547">Nucleotide-binding</keyword>
<dbReference type="InterPro" id="IPR017871">
    <property type="entry name" value="ABC_transporter-like_CS"/>
</dbReference>
<evidence type="ECO:0000256" key="1">
    <source>
        <dbReference type="ARBA" id="ARBA00005417"/>
    </source>
</evidence>
<dbReference type="AlphaFoldDB" id="A0A7W6HBL2"/>
<accession>A0A7W6HBL2</accession>
<dbReference type="GO" id="GO:0005524">
    <property type="term" value="F:ATP binding"/>
    <property type="evidence" value="ECO:0007669"/>
    <property type="project" value="UniProtKB-KW"/>
</dbReference>
<proteinExistence type="inferred from homology"/>
<dbReference type="SUPFAM" id="SSF52540">
    <property type="entry name" value="P-loop containing nucleoside triphosphate hydrolases"/>
    <property type="match status" value="1"/>
</dbReference>
<sequence>MLARTEPFPEPPPAFEARSLTLDYTTAKGPLRAVDDVSFSAYEGERLVLLGRSGCGKSSILKAVAGFITPTSGEINVKGRRVTGAGPDRIVVFQEFDQLLPWKTVRENVAFPLRVAADVPRAEARERAEEALRKVGLERAIDVYPHTLSGGMKQRAAIARALVTNADVLLMDEPFAALDALTRRRLQADLLKLAEDEGFTLLFVTHSIEEAILIGTRLHLLSAHPGRTIATFDTAEFDLGNSGGARFDGVVKEVNGLLFEEHDEEELAHV</sequence>
<evidence type="ECO:0000259" key="5">
    <source>
        <dbReference type="PROSITE" id="PS50893"/>
    </source>
</evidence>
<dbReference type="Pfam" id="PF00005">
    <property type="entry name" value="ABC_tran"/>
    <property type="match status" value="1"/>
</dbReference>
<dbReference type="CDD" id="cd03293">
    <property type="entry name" value="ABC_NrtD_SsuB_transporters"/>
    <property type="match status" value="1"/>
</dbReference>
<comment type="similarity">
    <text evidence="1">Belongs to the ABC transporter superfamily.</text>
</comment>
<keyword evidence="2" id="KW-0813">Transport</keyword>
<evidence type="ECO:0000256" key="3">
    <source>
        <dbReference type="ARBA" id="ARBA00022741"/>
    </source>
</evidence>
<evidence type="ECO:0000313" key="7">
    <source>
        <dbReference type="Proteomes" id="UP000588647"/>
    </source>
</evidence>
<keyword evidence="4 6" id="KW-0067">ATP-binding</keyword>
<dbReference type="PROSITE" id="PS00211">
    <property type="entry name" value="ABC_TRANSPORTER_1"/>
    <property type="match status" value="1"/>
</dbReference>
<dbReference type="Gene3D" id="3.40.50.300">
    <property type="entry name" value="P-loop containing nucleotide triphosphate hydrolases"/>
    <property type="match status" value="1"/>
</dbReference>
<dbReference type="RefSeq" id="WP_183206637.1">
    <property type="nucleotide sequence ID" value="NZ_JAAAMM010000001.1"/>
</dbReference>
<comment type="caution">
    <text evidence="6">The sequence shown here is derived from an EMBL/GenBank/DDBJ whole genome shotgun (WGS) entry which is preliminary data.</text>
</comment>
<protein>
    <submittedName>
        <fullName evidence="6">NitT/TauT family transport system ATP-binding protein</fullName>
    </submittedName>
</protein>
<dbReference type="PANTHER" id="PTHR42788">
    <property type="entry name" value="TAURINE IMPORT ATP-BINDING PROTEIN-RELATED"/>
    <property type="match status" value="1"/>
</dbReference>
<reference evidence="6 7" key="1">
    <citation type="submission" date="2020-08" db="EMBL/GenBank/DDBJ databases">
        <title>Genomic Encyclopedia of Type Strains, Phase IV (KMG-IV): sequencing the most valuable type-strain genomes for metagenomic binning, comparative biology and taxonomic classification.</title>
        <authorList>
            <person name="Goeker M."/>
        </authorList>
    </citation>
    <scope>NUCLEOTIDE SEQUENCE [LARGE SCALE GENOMIC DNA]</scope>
    <source>
        <strain evidence="6 7">DSM 103570</strain>
    </source>
</reference>
<gene>
    <name evidence="6" type="ORF">GGR03_001200</name>
</gene>
<name>A0A7W6HBL2_9HYPH</name>